<dbReference type="Gene3D" id="3.20.20.140">
    <property type="entry name" value="Metal-dependent hydrolases"/>
    <property type="match status" value="1"/>
</dbReference>
<protein>
    <submittedName>
        <fullName evidence="1">Membrane dipeptidase</fullName>
    </submittedName>
</protein>
<evidence type="ECO:0000313" key="1">
    <source>
        <dbReference type="EMBL" id="GEN62613.1"/>
    </source>
</evidence>
<dbReference type="PANTHER" id="PTHR10443:SF12">
    <property type="entry name" value="DIPEPTIDASE"/>
    <property type="match status" value="1"/>
</dbReference>
<name>A0A511XI35_9PROT</name>
<dbReference type="InterPro" id="IPR032466">
    <property type="entry name" value="Metal_Hydrolase"/>
</dbReference>
<dbReference type="Pfam" id="PF01244">
    <property type="entry name" value="Peptidase_M19"/>
    <property type="match status" value="1"/>
</dbReference>
<organism evidence="1 2">
    <name type="scientific">Acetobacter oeni</name>
    <dbReference type="NCBI Taxonomy" id="304077"/>
    <lineage>
        <taxon>Bacteria</taxon>
        <taxon>Pseudomonadati</taxon>
        <taxon>Pseudomonadota</taxon>
        <taxon>Alphaproteobacteria</taxon>
        <taxon>Acetobacterales</taxon>
        <taxon>Acetobacteraceae</taxon>
        <taxon>Acetobacter</taxon>
    </lineage>
</organism>
<evidence type="ECO:0000313" key="2">
    <source>
        <dbReference type="Proteomes" id="UP000321746"/>
    </source>
</evidence>
<dbReference type="InterPro" id="IPR008257">
    <property type="entry name" value="Pept_M19"/>
</dbReference>
<proteinExistence type="predicted"/>
<reference evidence="1 2" key="1">
    <citation type="submission" date="2019-07" db="EMBL/GenBank/DDBJ databases">
        <title>Whole genome shotgun sequence of Acetobacter oeni NBRC 105207.</title>
        <authorList>
            <person name="Hosoyama A."/>
            <person name="Uohara A."/>
            <person name="Ohji S."/>
            <person name="Ichikawa N."/>
        </authorList>
    </citation>
    <scope>NUCLEOTIDE SEQUENCE [LARGE SCALE GENOMIC DNA]</scope>
    <source>
        <strain evidence="1 2">NBRC 105207</strain>
    </source>
</reference>
<dbReference type="EMBL" id="BJYG01000007">
    <property type="protein sequence ID" value="GEN62613.1"/>
    <property type="molecule type" value="Genomic_DNA"/>
</dbReference>
<dbReference type="GO" id="GO:0070573">
    <property type="term" value="F:metallodipeptidase activity"/>
    <property type="evidence" value="ECO:0007669"/>
    <property type="project" value="InterPro"/>
</dbReference>
<dbReference type="PROSITE" id="PS51365">
    <property type="entry name" value="RENAL_DIPEPTIDASE_2"/>
    <property type="match status" value="1"/>
</dbReference>
<dbReference type="GO" id="GO:0006508">
    <property type="term" value="P:proteolysis"/>
    <property type="evidence" value="ECO:0007669"/>
    <property type="project" value="InterPro"/>
</dbReference>
<comment type="caution">
    <text evidence="1">The sequence shown here is derived from an EMBL/GenBank/DDBJ whole genome shotgun (WGS) entry which is preliminary data.</text>
</comment>
<dbReference type="CDD" id="cd01301">
    <property type="entry name" value="rDP_like"/>
    <property type="match status" value="1"/>
</dbReference>
<dbReference type="Proteomes" id="UP000321746">
    <property type="component" value="Unassembled WGS sequence"/>
</dbReference>
<sequence length="382" mass="41120">MSGLANHSCGTDFLIMTIDTASSAIPADALALHQSLLTLDSHIDIPWPDRDDAFLDTPQRHVDFPKMKRGHLTAGCFVAYIPQGVVDSEGHRAAQTQTIAMLHAIENHMQGTRNGLTARVCQTSAEIETAYQDGVLAVMPGVENGYGMGEDVGLLKQFRGLGARYVTLTHNGHNALADSGQPSRRLGDTEVRHGGLSVLGREAVAEMNRLGLLVDVSHASRDTMLQAVEISSVPVVATHACVRALCDHPRNLDDVQLDALKASGGLIQITAVSGFLRPRAELGGRRASVADYMDHLDYVVRRIGPEYVGISSDFDGGGQLDGWENASDSPALTAELLRRGYDRSEIAAFWGGNFLRLLRRAEHESHIATSRPISSTGVPGTM</sequence>
<dbReference type="PANTHER" id="PTHR10443">
    <property type="entry name" value="MICROSOMAL DIPEPTIDASE"/>
    <property type="match status" value="1"/>
</dbReference>
<dbReference type="SUPFAM" id="SSF51556">
    <property type="entry name" value="Metallo-dependent hydrolases"/>
    <property type="match status" value="1"/>
</dbReference>
<accession>A0A511XI35</accession>
<gene>
    <name evidence="1" type="ORF">AOE01nite_08370</name>
</gene>
<dbReference type="AlphaFoldDB" id="A0A511XI35"/>
<keyword evidence="2" id="KW-1185">Reference proteome</keyword>